<organism evidence="2 3">
    <name type="scientific">Gallaecimonas xiamenensis 3-C-1</name>
    <dbReference type="NCBI Taxonomy" id="745411"/>
    <lineage>
        <taxon>Bacteria</taxon>
        <taxon>Pseudomonadati</taxon>
        <taxon>Pseudomonadota</taxon>
        <taxon>Gammaproteobacteria</taxon>
        <taxon>Enterobacterales</taxon>
        <taxon>Gallaecimonadaceae</taxon>
        <taxon>Gallaecimonas</taxon>
    </lineage>
</organism>
<dbReference type="Proteomes" id="UP000006755">
    <property type="component" value="Unassembled WGS sequence"/>
</dbReference>
<dbReference type="SUPFAM" id="SSF46785">
    <property type="entry name" value="Winged helix' DNA-binding domain"/>
    <property type="match status" value="1"/>
</dbReference>
<reference evidence="2 3" key="1">
    <citation type="journal article" date="2012" name="J. Bacteriol.">
        <title>Genome Sequence of Gallaecimonas xiamenensis Type Strain 3-C-1.</title>
        <authorList>
            <person name="Lai Q."/>
            <person name="Wang L."/>
            <person name="Wang W."/>
            <person name="Shao Z."/>
        </authorList>
    </citation>
    <scope>NUCLEOTIDE SEQUENCE [LARGE SCALE GENOMIC DNA]</scope>
    <source>
        <strain evidence="2 3">3-C-1</strain>
    </source>
</reference>
<dbReference type="RefSeq" id="WP_008484531.1">
    <property type="nucleotide sequence ID" value="NZ_AMRI01000012.1"/>
</dbReference>
<accession>K2ITW8</accession>
<dbReference type="InterPro" id="IPR036390">
    <property type="entry name" value="WH_DNA-bd_sf"/>
</dbReference>
<evidence type="ECO:0000313" key="2">
    <source>
        <dbReference type="EMBL" id="EKE73666.1"/>
    </source>
</evidence>
<dbReference type="OrthoDB" id="5295456at2"/>
<sequence>MTSLNQNLVMTLGRLHGQLIKKTEQRLSLHGLSFTELKVLKHLAAAPGQSLRRIDLAEQLSLSASGVTRLLLPMEKRHLVEREANPRDARVSLVRLATPGAQCLADAKVTFALVADELLSPLTEDQVKQMQALAELLLDKA</sequence>
<dbReference type="AlphaFoldDB" id="K2ITW8"/>
<dbReference type="InterPro" id="IPR039422">
    <property type="entry name" value="MarR/SlyA-like"/>
</dbReference>
<dbReference type="STRING" id="745411.B3C1_09722"/>
<dbReference type="SMART" id="SM00347">
    <property type="entry name" value="HTH_MARR"/>
    <property type="match status" value="1"/>
</dbReference>
<keyword evidence="3" id="KW-1185">Reference proteome</keyword>
<dbReference type="EMBL" id="AMRI01000012">
    <property type="protein sequence ID" value="EKE73666.1"/>
    <property type="molecule type" value="Genomic_DNA"/>
</dbReference>
<name>K2ITW8_9GAMM</name>
<dbReference type="PANTHER" id="PTHR33164:SF43">
    <property type="entry name" value="HTH-TYPE TRANSCRIPTIONAL REPRESSOR YETL"/>
    <property type="match status" value="1"/>
</dbReference>
<dbReference type="Pfam" id="PF01047">
    <property type="entry name" value="MarR"/>
    <property type="match status" value="1"/>
</dbReference>
<protein>
    <submittedName>
        <fullName evidence="2">MarR family transcriptional regulator</fullName>
    </submittedName>
</protein>
<dbReference type="GO" id="GO:0006950">
    <property type="term" value="P:response to stress"/>
    <property type="evidence" value="ECO:0007669"/>
    <property type="project" value="TreeGrafter"/>
</dbReference>
<evidence type="ECO:0000313" key="3">
    <source>
        <dbReference type="Proteomes" id="UP000006755"/>
    </source>
</evidence>
<gene>
    <name evidence="2" type="ORF">B3C1_09722</name>
</gene>
<dbReference type="InterPro" id="IPR000835">
    <property type="entry name" value="HTH_MarR-typ"/>
</dbReference>
<dbReference type="PROSITE" id="PS50995">
    <property type="entry name" value="HTH_MARR_2"/>
    <property type="match status" value="1"/>
</dbReference>
<dbReference type="eggNOG" id="COG1846">
    <property type="taxonomic scope" value="Bacteria"/>
</dbReference>
<dbReference type="GO" id="GO:0003700">
    <property type="term" value="F:DNA-binding transcription factor activity"/>
    <property type="evidence" value="ECO:0007669"/>
    <property type="project" value="InterPro"/>
</dbReference>
<dbReference type="PRINTS" id="PR00598">
    <property type="entry name" value="HTHMARR"/>
</dbReference>
<dbReference type="Gene3D" id="1.10.10.10">
    <property type="entry name" value="Winged helix-like DNA-binding domain superfamily/Winged helix DNA-binding domain"/>
    <property type="match status" value="1"/>
</dbReference>
<dbReference type="InterPro" id="IPR036388">
    <property type="entry name" value="WH-like_DNA-bd_sf"/>
</dbReference>
<evidence type="ECO:0000259" key="1">
    <source>
        <dbReference type="PROSITE" id="PS50995"/>
    </source>
</evidence>
<proteinExistence type="predicted"/>
<feature type="domain" description="HTH marR-type" evidence="1">
    <location>
        <begin position="5"/>
        <end position="139"/>
    </location>
</feature>
<dbReference type="PANTHER" id="PTHR33164">
    <property type="entry name" value="TRANSCRIPTIONAL REGULATOR, MARR FAMILY"/>
    <property type="match status" value="1"/>
</dbReference>
<comment type="caution">
    <text evidence="2">The sequence shown here is derived from an EMBL/GenBank/DDBJ whole genome shotgun (WGS) entry which is preliminary data.</text>
</comment>